<reference evidence="1" key="1">
    <citation type="submission" date="2019-06" db="EMBL/GenBank/DDBJ databases">
        <title>Complete genome sequence of Aeromonas hydrophila bacteriophage PS1.</title>
        <authorList>
            <person name="Rai S."/>
            <person name="Tyagi A."/>
            <person name="Kumar N."/>
            <person name="Singh N."/>
        </authorList>
    </citation>
    <scope>NUCLEOTIDE SEQUENCE [LARGE SCALE GENOMIC DNA]</scope>
</reference>
<accession>A0A514TV06</accession>
<keyword evidence="2" id="KW-1185">Reference proteome</keyword>
<evidence type="ECO:0000313" key="2">
    <source>
        <dbReference type="Proteomes" id="UP000317703"/>
    </source>
</evidence>
<proteinExistence type="predicted"/>
<organism evidence="1 2">
    <name type="scientific">Aeromonas phage PS1</name>
    <dbReference type="NCBI Taxonomy" id="2591406"/>
    <lineage>
        <taxon>Viruses</taxon>
        <taxon>Duplodnaviria</taxon>
        <taxon>Heunggongvirae</taxon>
        <taxon>Uroviricota</taxon>
        <taxon>Caudoviricetes</taxon>
        <taxon>Chimalliviridae</taxon>
        <taxon>Ferozepurvirus</taxon>
        <taxon>Ferozepurvirus PS1</taxon>
    </lineage>
</organism>
<evidence type="ECO:0000313" key="1">
    <source>
        <dbReference type="EMBL" id="QDJ96842.1"/>
    </source>
</evidence>
<name>A0A514TV06_9CAUD</name>
<dbReference type="Proteomes" id="UP000317703">
    <property type="component" value="Segment"/>
</dbReference>
<gene>
    <name evidence="1" type="ORF">PS1_0083</name>
</gene>
<dbReference type="EMBL" id="MN032614">
    <property type="protein sequence ID" value="QDJ96842.1"/>
    <property type="molecule type" value="Genomic_DNA"/>
</dbReference>
<protein>
    <submittedName>
        <fullName evidence="1">Uncharacterized protein</fullName>
    </submittedName>
</protein>
<sequence>MPQSKLELLITERRAYMMKFGWVADREPLSNTIKYNRARRDSSHQFSAAGVGEMFGFREYGEILPLKDFLTLPCNVLEDIIDSVAVGKRKAKEVADRMTKKNKAIPEAEQLLKQLENKD</sequence>